<dbReference type="EMBL" id="BLTE01000004">
    <property type="protein sequence ID" value="GFK93503.1"/>
    <property type="molecule type" value="Genomic_DNA"/>
</dbReference>
<name>A0A6V8LLE8_9BACT</name>
<reference evidence="7 8" key="2">
    <citation type="submission" date="2020-05" db="EMBL/GenBank/DDBJ databases">
        <title>Draft genome sequence of Desulfovibrio sp. strainFSS-1.</title>
        <authorList>
            <person name="Shimoshige H."/>
            <person name="Kobayashi H."/>
            <person name="Maekawa T."/>
        </authorList>
    </citation>
    <scope>NUCLEOTIDE SEQUENCE [LARGE SCALE GENOMIC DNA]</scope>
    <source>
        <strain evidence="7 8">SIID29052-01</strain>
    </source>
</reference>
<dbReference type="InterPro" id="IPR000709">
    <property type="entry name" value="Leu_Ile_Val-bd"/>
</dbReference>
<protein>
    <submittedName>
        <fullName evidence="7">Leucine-, isoleucine-, valine-, threonine-, and alanine-binding protein</fullName>
    </submittedName>
</protein>
<keyword evidence="8" id="KW-1185">Reference proteome</keyword>
<keyword evidence="4" id="KW-0029">Amino-acid transport</keyword>
<evidence type="ECO:0000256" key="2">
    <source>
        <dbReference type="ARBA" id="ARBA00022448"/>
    </source>
</evidence>
<keyword evidence="2" id="KW-0813">Transport</keyword>
<evidence type="ECO:0000256" key="5">
    <source>
        <dbReference type="SAM" id="SignalP"/>
    </source>
</evidence>
<dbReference type="PRINTS" id="PR00337">
    <property type="entry name" value="LEUILEVALBP"/>
</dbReference>
<organism evidence="7 8">
    <name type="scientific">Fundidesulfovibrio magnetotacticus</name>
    <dbReference type="NCBI Taxonomy" id="2730080"/>
    <lineage>
        <taxon>Bacteria</taxon>
        <taxon>Pseudomonadati</taxon>
        <taxon>Thermodesulfobacteriota</taxon>
        <taxon>Desulfovibrionia</taxon>
        <taxon>Desulfovibrionales</taxon>
        <taxon>Desulfovibrionaceae</taxon>
        <taxon>Fundidesulfovibrio</taxon>
    </lineage>
</organism>
<evidence type="ECO:0000256" key="3">
    <source>
        <dbReference type="ARBA" id="ARBA00022729"/>
    </source>
</evidence>
<feature type="chain" id="PRO_5028929740" evidence="5">
    <location>
        <begin position="22"/>
        <end position="378"/>
    </location>
</feature>
<dbReference type="RefSeq" id="WP_173082582.1">
    <property type="nucleotide sequence ID" value="NZ_BLTE01000004.1"/>
</dbReference>
<evidence type="ECO:0000256" key="4">
    <source>
        <dbReference type="ARBA" id="ARBA00022970"/>
    </source>
</evidence>
<feature type="signal peptide" evidence="5">
    <location>
        <begin position="1"/>
        <end position="21"/>
    </location>
</feature>
<dbReference type="InterPro" id="IPR028082">
    <property type="entry name" value="Peripla_BP_I"/>
</dbReference>
<feature type="domain" description="Leucine-binding protein" evidence="6">
    <location>
        <begin position="24"/>
        <end position="358"/>
    </location>
</feature>
<dbReference type="InterPro" id="IPR051010">
    <property type="entry name" value="BCAA_transport"/>
</dbReference>
<proteinExistence type="inferred from homology"/>
<evidence type="ECO:0000256" key="1">
    <source>
        <dbReference type="ARBA" id="ARBA00010062"/>
    </source>
</evidence>
<dbReference type="Gene3D" id="3.40.50.2300">
    <property type="match status" value="2"/>
</dbReference>
<evidence type="ECO:0000313" key="8">
    <source>
        <dbReference type="Proteomes" id="UP000494245"/>
    </source>
</evidence>
<dbReference type="CDD" id="cd06333">
    <property type="entry name" value="PBP1_ABC_RPA1789-like"/>
    <property type="match status" value="1"/>
</dbReference>
<keyword evidence="3 5" id="KW-0732">Signal</keyword>
<dbReference type="Pfam" id="PF13458">
    <property type="entry name" value="Peripla_BP_6"/>
    <property type="match status" value="1"/>
</dbReference>
<dbReference type="Proteomes" id="UP000494245">
    <property type="component" value="Unassembled WGS sequence"/>
</dbReference>
<reference evidence="7 8" key="1">
    <citation type="submission" date="2020-04" db="EMBL/GenBank/DDBJ databases">
        <authorList>
            <consortium name="Desulfovibrio sp. FSS-1 genome sequencing consortium"/>
            <person name="Shimoshige H."/>
            <person name="Kobayashi H."/>
            <person name="Maekawa T."/>
        </authorList>
    </citation>
    <scope>NUCLEOTIDE SEQUENCE [LARGE SCALE GENOMIC DNA]</scope>
    <source>
        <strain evidence="7 8">SIID29052-01</strain>
    </source>
</reference>
<comment type="caution">
    <text evidence="7">The sequence shown here is derived from an EMBL/GenBank/DDBJ whole genome shotgun (WGS) entry which is preliminary data.</text>
</comment>
<gene>
    <name evidence="7" type="primary">braC_4</name>
    <name evidence="7" type="ORF">NNJEOMEG_01336</name>
</gene>
<evidence type="ECO:0000259" key="6">
    <source>
        <dbReference type="Pfam" id="PF13458"/>
    </source>
</evidence>
<sequence length="378" mass="40144">MTRRFAIVLALLCLWAVPALAAEPLKIGAVVSATGPASALGEPEKNTLEMVRDALNAKGGVAGRQIELIIYDDESDVSKAVLAAEKLLKKDRVAAIVGPTTTGNTLAIAAKMAESKVPMVSMASAEKIVKPVNPWVFKVAPSDRHAVARLLKHAKAQGYKKLAILTVSDGYGQAGREVLKEMIPAAGMELAADEIFGPKDTDMTAQLTKIKDIAPDAVICWGTNPGPAQVARNRAQLGMKTPLYMSHGVASKKFIELAGEAAEGVMLPAGHLIVAAQLPDGQPQKAQLLAYTKDYKDRFKADVSTFGGHGWDGLMVVAKAVEMAGSDKPEAIREALEKIKAFPGVGGVFTFSPEEHNGLDENAFEMVVIQGGDWKILK</sequence>
<accession>A0A6V8LLE8</accession>
<evidence type="ECO:0000313" key="7">
    <source>
        <dbReference type="EMBL" id="GFK93503.1"/>
    </source>
</evidence>
<dbReference type="SUPFAM" id="SSF53822">
    <property type="entry name" value="Periplasmic binding protein-like I"/>
    <property type="match status" value="1"/>
</dbReference>
<dbReference type="PANTHER" id="PTHR30483">
    <property type="entry name" value="LEUCINE-SPECIFIC-BINDING PROTEIN"/>
    <property type="match status" value="1"/>
</dbReference>
<dbReference type="AlphaFoldDB" id="A0A6V8LLE8"/>
<dbReference type="PANTHER" id="PTHR30483:SF38">
    <property type="entry name" value="BLR7848 PROTEIN"/>
    <property type="match status" value="1"/>
</dbReference>
<dbReference type="GO" id="GO:0006865">
    <property type="term" value="P:amino acid transport"/>
    <property type="evidence" value="ECO:0007669"/>
    <property type="project" value="UniProtKB-KW"/>
</dbReference>
<comment type="similarity">
    <text evidence="1">Belongs to the leucine-binding protein family.</text>
</comment>
<dbReference type="InterPro" id="IPR028081">
    <property type="entry name" value="Leu-bd"/>
</dbReference>